<sequence>MAWIHLGNQCPVGHSMFLRDILVKLAPPADQLDGIAKWHDTQLLEKIQQHLEGKSRALEDFQSLQDSLVSLPSLNEGQIIRFAYNGLSSNCKNCLRYLIIFPKNTTFRRTRLVRRWADEGMVTKRGRLGALVEADHLDVLVAHKFVMPKDTVTGKVKSCVMRDLIHELITNIASHDHFHNTNLPLELAHHLPVHNAFQLQEATQRVHAARSKVYPNICCLFKASYPALMDESNAIKILLESLPFAQVGILEVLDLEECKELKDHHLKNICNHLPQLKYLSLRNTDITELPKQIGKLQYLETLDI</sequence>
<evidence type="ECO:0000256" key="1">
    <source>
        <dbReference type="ARBA" id="ARBA00022737"/>
    </source>
</evidence>
<dbReference type="InterPro" id="IPR044974">
    <property type="entry name" value="Disease_R_plants"/>
</dbReference>
<name>A0A3L6PMY3_PANMI</name>
<feature type="domain" description="Disease resistance R13L4/SHOC-2-like LRR" evidence="4">
    <location>
        <begin position="242"/>
        <end position="304"/>
    </location>
</feature>
<gene>
    <name evidence="5" type="ORF">C2845_PM14G09850</name>
</gene>
<comment type="caution">
    <text evidence="5">The sequence shown here is derived from an EMBL/GenBank/DDBJ whole genome shotgun (WGS) entry which is preliminary data.</text>
</comment>
<dbReference type="GO" id="GO:0098542">
    <property type="term" value="P:defense response to other organism"/>
    <property type="evidence" value="ECO:0007669"/>
    <property type="project" value="TreeGrafter"/>
</dbReference>
<dbReference type="Gene3D" id="3.80.10.10">
    <property type="entry name" value="Ribonuclease Inhibitor"/>
    <property type="match status" value="1"/>
</dbReference>
<dbReference type="Proteomes" id="UP000275267">
    <property type="component" value="Unassembled WGS sequence"/>
</dbReference>
<dbReference type="PANTHER" id="PTHR23155">
    <property type="entry name" value="DISEASE RESISTANCE PROTEIN RP"/>
    <property type="match status" value="1"/>
</dbReference>
<organism evidence="5 6">
    <name type="scientific">Panicum miliaceum</name>
    <name type="common">Proso millet</name>
    <name type="synonym">Broomcorn millet</name>
    <dbReference type="NCBI Taxonomy" id="4540"/>
    <lineage>
        <taxon>Eukaryota</taxon>
        <taxon>Viridiplantae</taxon>
        <taxon>Streptophyta</taxon>
        <taxon>Embryophyta</taxon>
        <taxon>Tracheophyta</taxon>
        <taxon>Spermatophyta</taxon>
        <taxon>Magnoliopsida</taxon>
        <taxon>Liliopsida</taxon>
        <taxon>Poales</taxon>
        <taxon>Poaceae</taxon>
        <taxon>PACMAD clade</taxon>
        <taxon>Panicoideae</taxon>
        <taxon>Panicodae</taxon>
        <taxon>Paniceae</taxon>
        <taxon>Panicinae</taxon>
        <taxon>Panicum</taxon>
        <taxon>Panicum sect. Panicum</taxon>
    </lineage>
</organism>
<proteinExistence type="predicted"/>
<dbReference type="Gene3D" id="1.10.10.10">
    <property type="entry name" value="Winged helix-like DNA-binding domain superfamily/Winged helix DNA-binding domain"/>
    <property type="match status" value="1"/>
</dbReference>
<keyword evidence="1" id="KW-0677">Repeat</keyword>
<evidence type="ECO:0000313" key="5">
    <source>
        <dbReference type="EMBL" id="RLM61213.1"/>
    </source>
</evidence>
<dbReference type="InterPro" id="IPR032675">
    <property type="entry name" value="LRR_dom_sf"/>
</dbReference>
<dbReference type="OrthoDB" id="696255at2759"/>
<evidence type="ECO:0000259" key="4">
    <source>
        <dbReference type="Pfam" id="PF23598"/>
    </source>
</evidence>
<dbReference type="PANTHER" id="PTHR23155:SF1062">
    <property type="entry name" value="OS11G0579400 PROTEIN"/>
    <property type="match status" value="1"/>
</dbReference>
<dbReference type="SUPFAM" id="SSF52047">
    <property type="entry name" value="RNI-like"/>
    <property type="match status" value="1"/>
</dbReference>
<accession>A0A3L6PMY3</accession>
<evidence type="ECO:0008006" key="7">
    <source>
        <dbReference type="Google" id="ProtNLM"/>
    </source>
</evidence>
<dbReference type="InterPro" id="IPR058922">
    <property type="entry name" value="WHD_DRP"/>
</dbReference>
<keyword evidence="6" id="KW-1185">Reference proteome</keyword>
<dbReference type="STRING" id="4540.A0A3L6PMY3"/>
<evidence type="ECO:0000259" key="3">
    <source>
        <dbReference type="Pfam" id="PF23559"/>
    </source>
</evidence>
<dbReference type="AlphaFoldDB" id="A0A3L6PMY3"/>
<dbReference type="InterPro" id="IPR055414">
    <property type="entry name" value="LRR_R13L4/SHOC2-like"/>
</dbReference>
<dbReference type="Pfam" id="PF23598">
    <property type="entry name" value="LRR_14"/>
    <property type="match status" value="1"/>
</dbReference>
<evidence type="ECO:0000313" key="6">
    <source>
        <dbReference type="Proteomes" id="UP000275267"/>
    </source>
</evidence>
<reference evidence="6" key="1">
    <citation type="journal article" date="2019" name="Nat. Commun.">
        <title>The genome of broomcorn millet.</title>
        <authorList>
            <person name="Zou C."/>
            <person name="Miki D."/>
            <person name="Li D."/>
            <person name="Tang Q."/>
            <person name="Xiao L."/>
            <person name="Rajput S."/>
            <person name="Deng P."/>
            <person name="Jia W."/>
            <person name="Huang R."/>
            <person name="Zhang M."/>
            <person name="Sun Y."/>
            <person name="Hu J."/>
            <person name="Fu X."/>
            <person name="Schnable P.S."/>
            <person name="Li F."/>
            <person name="Zhang H."/>
            <person name="Feng B."/>
            <person name="Zhu X."/>
            <person name="Liu R."/>
            <person name="Schnable J.C."/>
            <person name="Zhu J.-K."/>
            <person name="Zhang H."/>
        </authorList>
    </citation>
    <scope>NUCLEOTIDE SEQUENCE [LARGE SCALE GENOMIC DNA]</scope>
</reference>
<keyword evidence="2" id="KW-0611">Plant defense</keyword>
<dbReference type="Pfam" id="PF23559">
    <property type="entry name" value="WHD_DRP"/>
    <property type="match status" value="1"/>
</dbReference>
<dbReference type="EMBL" id="PQIB02000016">
    <property type="protein sequence ID" value="RLM61213.1"/>
    <property type="molecule type" value="Genomic_DNA"/>
</dbReference>
<evidence type="ECO:0000256" key="2">
    <source>
        <dbReference type="ARBA" id="ARBA00022821"/>
    </source>
</evidence>
<dbReference type="InterPro" id="IPR036388">
    <property type="entry name" value="WH-like_DNA-bd_sf"/>
</dbReference>
<protein>
    <recommendedName>
        <fullName evidence="7">Disease resistance protein RPM1-like</fullName>
    </recommendedName>
</protein>
<feature type="domain" description="Disease resistance protein winged helix" evidence="3">
    <location>
        <begin position="100"/>
        <end position="169"/>
    </location>
</feature>